<evidence type="ECO:0000313" key="1">
    <source>
        <dbReference type="EMBL" id="CAL1287409.1"/>
    </source>
</evidence>
<name>A0AAV2AUJ1_9ARAC</name>
<sequence length="19" mass="2236">MRKLLSVTMIYLKTGRIVL</sequence>
<reference evidence="1 2" key="1">
    <citation type="submission" date="2024-04" db="EMBL/GenBank/DDBJ databases">
        <authorList>
            <person name="Rising A."/>
            <person name="Reimegard J."/>
            <person name="Sonavane S."/>
            <person name="Akerstrom W."/>
            <person name="Nylinder S."/>
            <person name="Hedman E."/>
            <person name="Kallberg Y."/>
        </authorList>
    </citation>
    <scope>NUCLEOTIDE SEQUENCE [LARGE SCALE GENOMIC DNA]</scope>
</reference>
<dbReference type="Proteomes" id="UP001497382">
    <property type="component" value="Unassembled WGS sequence"/>
</dbReference>
<organism evidence="1 2">
    <name type="scientific">Larinioides sclopetarius</name>
    <dbReference type="NCBI Taxonomy" id="280406"/>
    <lineage>
        <taxon>Eukaryota</taxon>
        <taxon>Metazoa</taxon>
        <taxon>Ecdysozoa</taxon>
        <taxon>Arthropoda</taxon>
        <taxon>Chelicerata</taxon>
        <taxon>Arachnida</taxon>
        <taxon>Araneae</taxon>
        <taxon>Araneomorphae</taxon>
        <taxon>Entelegynae</taxon>
        <taxon>Araneoidea</taxon>
        <taxon>Araneidae</taxon>
        <taxon>Larinioides</taxon>
    </lineage>
</organism>
<comment type="caution">
    <text evidence="1">The sequence shown here is derived from an EMBL/GenBank/DDBJ whole genome shotgun (WGS) entry which is preliminary data.</text>
</comment>
<dbReference type="AlphaFoldDB" id="A0AAV2AUJ1"/>
<evidence type="ECO:0000313" key="2">
    <source>
        <dbReference type="Proteomes" id="UP001497382"/>
    </source>
</evidence>
<accession>A0AAV2AUJ1</accession>
<proteinExistence type="predicted"/>
<dbReference type="EMBL" id="CAXIEN010000217">
    <property type="protein sequence ID" value="CAL1287409.1"/>
    <property type="molecule type" value="Genomic_DNA"/>
</dbReference>
<protein>
    <submittedName>
        <fullName evidence="1">Uncharacterized protein</fullName>
    </submittedName>
</protein>
<gene>
    <name evidence="1" type="ORF">LARSCL_LOCUS14814</name>
</gene>
<keyword evidence="2" id="KW-1185">Reference proteome</keyword>